<evidence type="ECO:0000313" key="1">
    <source>
        <dbReference type="EMBL" id="CAF1209798.1"/>
    </source>
</evidence>
<sequence length="146" mass="16952">MNQNKVIVSSLFFQFLILFCFIERNTILSLPLIDAKGNWSILGVPQHPEFNGYILQIKYNQQEDSYNIGAHIINSFGCSVQFDPAIDEWKSSKCATTEVYILDDKQRTMENDLFEFIQNIQKIIRNDKILYIIANNGDRINLVREA</sequence>
<dbReference type="Proteomes" id="UP000663891">
    <property type="component" value="Unassembled WGS sequence"/>
</dbReference>
<evidence type="ECO:0000313" key="3">
    <source>
        <dbReference type="Proteomes" id="UP000663845"/>
    </source>
</evidence>
<dbReference type="AlphaFoldDB" id="A0A814YET2"/>
<organism evidence="2 3">
    <name type="scientific">Adineta steineri</name>
    <dbReference type="NCBI Taxonomy" id="433720"/>
    <lineage>
        <taxon>Eukaryota</taxon>
        <taxon>Metazoa</taxon>
        <taxon>Spiralia</taxon>
        <taxon>Gnathifera</taxon>
        <taxon>Rotifera</taxon>
        <taxon>Eurotatoria</taxon>
        <taxon>Bdelloidea</taxon>
        <taxon>Adinetida</taxon>
        <taxon>Adinetidae</taxon>
        <taxon>Adineta</taxon>
    </lineage>
</organism>
<gene>
    <name evidence="2" type="ORF">JYZ213_LOCUS28426</name>
    <name evidence="1" type="ORF">VCS650_LOCUS26114</name>
</gene>
<dbReference type="OrthoDB" id="10077710at2759"/>
<evidence type="ECO:0000313" key="2">
    <source>
        <dbReference type="EMBL" id="CAF1228852.1"/>
    </source>
</evidence>
<proteinExistence type="predicted"/>
<comment type="caution">
    <text evidence="2">The sequence shown here is derived from an EMBL/GenBank/DDBJ whole genome shotgun (WGS) entry which is preliminary data.</text>
</comment>
<dbReference type="EMBL" id="CAJNON010000345">
    <property type="protein sequence ID" value="CAF1209798.1"/>
    <property type="molecule type" value="Genomic_DNA"/>
</dbReference>
<accession>A0A814YET2</accession>
<dbReference type="Proteomes" id="UP000663845">
    <property type="component" value="Unassembled WGS sequence"/>
</dbReference>
<reference evidence="2" key="1">
    <citation type="submission" date="2021-02" db="EMBL/GenBank/DDBJ databases">
        <authorList>
            <person name="Nowell W R."/>
        </authorList>
    </citation>
    <scope>NUCLEOTIDE SEQUENCE</scope>
</reference>
<protein>
    <submittedName>
        <fullName evidence="2">Uncharacterized protein</fullName>
    </submittedName>
</protein>
<dbReference type="EMBL" id="CAJNOG010000413">
    <property type="protein sequence ID" value="CAF1228852.1"/>
    <property type="molecule type" value="Genomic_DNA"/>
</dbReference>
<name>A0A814YET2_9BILA</name>